<evidence type="ECO:0000313" key="7">
    <source>
        <dbReference type="EnsemblPlants" id="AUR62007202-RA:cds"/>
    </source>
</evidence>
<dbReference type="Proteomes" id="UP000596660">
    <property type="component" value="Unplaced"/>
</dbReference>
<evidence type="ECO:0000256" key="3">
    <source>
        <dbReference type="ARBA" id="ARBA00022771"/>
    </source>
</evidence>
<dbReference type="GeneID" id="110732450"/>
<dbReference type="EnsemblPlants" id="AUR62007202-RA">
    <property type="protein sequence ID" value="AUR62007202-RA:cds"/>
    <property type="gene ID" value="AUR62007202"/>
</dbReference>
<comment type="similarity">
    <text evidence="1">Belongs to the FLZ family.</text>
</comment>
<feature type="domain" description="FLZ-type" evidence="6">
    <location>
        <begin position="106"/>
        <end position="150"/>
    </location>
</feature>
<dbReference type="OMA" id="RHCFSEE"/>
<evidence type="ECO:0000256" key="4">
    <source>
        <dbReference type="PROSITE-ProRule" id="PRU01131"/>
    </source>
</evidence>
<dbReference type="OrthoDB" id="1916924at2759"/>
<keyword evidence="3" id="KW-0862">Zinc</keyword>
<evidence type="ECO:0000259" key="6">
    <source>
        <dbReference type="PROSITE" id="PS51795"/>
    </source>
</evidence>
<dbReference type="PANTHER" id="PTHR46057:SF9">
    <property type="entry name" value="FCS-LIKE ZINC FINGER 1"/>
    <property type="match status" value="1"/>
</dbReference>
<evidence type="ECO:0000256" key="2">
    <source>
        <dbReference type="ARBA" id="ARBA00022723"/>
    </source>
</evidence>
<dbReference type="Gramene" id="AUR62007202-RA">
    <property type="protein sequence ID" value="AUR62007202-RA:cds"/>
    <property type="gene ID" value="AUR62007202"/>
</dbReference>
<feature type="compositionally biased region" description="Low complexity" evidence="5">
    <location>
        <begin position="166"/>
        <end position="177"/>
    </location>
</feature>
<evidence type="ECO:0000256" key="5">
    <source>
        <dbReference type="SAM" id="MobiDB-lite"/>
    </source>
</evidence>
<sequence length="191" mass="21392">MESSSSTMRRPCFRAEDDGLASIAGFSGTQNHIINNNGFPFNNNNNHQNLNQNQAFLFYNGGNGAGIMMRRRNSLRNITSLSSSPVSSPRSGRLFDARFEELHSPHFLESCFFCKKPLGGNRDIFMYRGDTPFCSEECRQEQMDIDEAKEKNRKVKALRNKKESAKSTSTTSSTPSKNPNYPFRTGTVAAA</sequence>
<reference evidence="7" key="2">
    <citation type="submission" date="2021-03" db="UniProtKB">
        <authorList>
            <consortium name="EnsemblPlants"/>
        </authorList>
    </citation>
    <scope>IDENTIFICATION</scope>
</reference>
<dbReference type="Pfam" id="PF04570">
    <property type="entry name" value="zf-FLZ"/>
    <property type="match status" value="1"/>
</dbReference>
<dbReference type="InterPro" id="IPR044533">
    <property type="entry name" value="FLZ1/2/3"/>
</dbReference>
<dbReference type="InterPro" id="IPR007650">
    <property type="entry name" value="Zf-FLZ_dom"/>
</dbReference>
<protein>
    <recommendedName>
        <fullName evidence="6">FLZ-type domain-containing protein</fullName>
    </recommendedName>
</protein>
<accession>A0A803L5R3</accession>
<evidence type="ECO:0000313" key="8">
    <source>
        <dbReference type="Proteomes" id="UP000596660"/>
    </source>
</evidence>
<feature type="region of interest" description="Disordered" evidence="5">
    <location>
        <begin position="147"/>
        <end position="191"/>
    </location>
</feature>
<keyword evidence="2" id="KW-0479">Metal-binding</keyword>
<keyword evidence="8" id="KW-1185">Reference proteome</keyword>
<keyword evidence="3" id="KW-0863">Zinc-finger</keyword>
<dbReference type="PANTHER" id="PTHR46057">
    <property type="entry name" value="FCS-LIKE ZINC FINGER 1-RELATED"/>
    <property type="match status" value="1"/>
</dbReference>
<proteinExistence type="inferred from homology"/>
<feature type="zinc finger region" description="FLZ-type" evidence="4">
    <location>
        <begin position="106"/>
        <end position="150"/>
    </location>
</feature>
<dbReference type="PROSITE" id="PS51795">
    <property type="entry name" value="ZF_FLZ"/>
    <property type="match status" value="1"/>
</dbReference>
<dbReference type="GO" id="GO:0008270">
    <property type="term" value="F:zinc ion binding"/>
    <property type="evidence" value="ECO:0007669"/>
    <property type="project" value="UniProtKB-KW"/>
</dbReference>
<gene>
    <name evidence="7" type="primary">LOC110732450</name>
</gene>
<evidence type="ECO:0000256" key="1">
    <source>
        <dbReference type="ARBA" id="ARBA00009374"/>
    </source>
</evidence>
<dbReference type="RefSeq" id="XP_021768086.1">
    <property type="nucleotide sequence ID" value="XM_021912394.1"/>
</dbReference>
<dbReference type="AlphaFoldDB" id="A0A803L5R3"/>
<name>A0A803L5R3_CHEQI</name>
<reference evidence="7" key="1">
    <citation type="journal article" date="2017" name="Nature">
        <title>The genome of Chenopodium quinoa.</title>
        <authorList>
            <person name="Jarvis D.E."/>
            <person name="Ho Y.S."/>
            <person name="Lightfoot D.J."/>
            <person name="Schmoeckel S.M."/>
            <person name="Li B."/>
            <person name="Borm T.J.A."/>
            <person name="Ohyanagi H."/>
            <person name="Mineta K."/>
            <person name="Michell C.T."/>
            <person name="Saber N."/>
            <person name="Kharbatia N.M."/>
            <person name="Rupper R.R."/>
            <person name="Sharp A.R."/>
            <person name="Dally N."/>
            <person name="Boughton B.A."/>
            <person name="Woo Y.H."/>
            <person name="Gao G."/>
            <person name="Schijlen E.G.W.M."/>
            <person name="Guo X."/>
            <person name="Momin A.A."/>
            <person name="Negrao S."/>
            <person name="Al-Babili S."/>
            <person name="Gehring C."/>
            <person name="Roessner U."/>
            <person name="Jung C."/>
            <person name="Murphy K."/>
            <person name="Arold S.T."/>
            <person name="Gojobori T."/>
            <person name="van der Linden C.G."/>
            <person name="van Loo E.N."/>
            <person name="Jellen E.N."/>
            <person name="Maughan P.J."/>
            <person name="Tester M."/>
        </authorList>
    </citation>
    <scope>NUCLEOTIDE SEQUENCE [LARGE SCALE GENOMIC DNA]</scope>
    <source>
        <strain evidence="7">cv. PI 614886</strain>
    </source>
</reference>
<organism evidence="7 8">
    <name type="scientific">Chenopodium quinoa</name>
    <name type="common">Quinoa</name>
    <dbReference type="NCBI Taxonomy" id="63459"/>
    <lineage>
        <taxon>Eukaryota</taxon>
        <taxon>Viridiplantae</taxon>
        <taxon>Streptophyta</taxon>
        <taxon>Embryophyta</taxon>
        <taxon>Tracheophyta</taxon>
        <taxon>Spermatophyta</taxon>
        <taxon>Magnoliopsida</taxon>
        <taxon>eudicotyledons</taxon>
        <taxon>Gunneridae</taxon>
        <taxon>Pentapetalae</taxon>
        <taxon>Caryophyllales</taxon>
        <taxon>Chenopodiaceae</taxon>
        <taxon>Chenopodioideae</taxon>
        <taxon>Atripliceae</taxon>
        <taxon>Chenopodium</taxon>
    </lineage>
</organism>
<dbReference type="KEGG" id="cqi:110732450"/>